<accession>A0ABY2BG85</accession>
<keyword evidence="3" id="KW-1185">Reference proteome</keyword>
<dbReference type="Pfam" id="PF14417">
    <property type="entry name" value="MEDS"/>
    <property type="match status" value="1"/>
</dbReference>
<organism evidence="2 3">
    <name type="scientific">Kribbella orskensis</name>
    <dbReference type="NCBI Taxonomy" id="2512216"/>
    <lineage>
        <taxon>Bacteria</taxon>
        <taxon>Bacillati</taxon>
        <taxon>Actinomycetota</taxon>
        <taxon>Actinomycetes</taxon>
        <taxon>Propionibacteriales</taxon>
        <taxon>Kribbellaceae</taxon>
        <taxon>Kribbella</taxon>
    </lineage>
</organism>
<dbReference type="Proteomes" id="UP000295818">
    <property type="component" value="Unassembled WGS sequence"/>
</dbReference>
<evidence type="ECO:0000313" key="2">
    <source>
        <dbReference type="EMBL" id="TCO19431.1"/>
    </source>
</evidence>
<evidence type="ECO:0000313" key="3">
    <source>
        <dbReference type="Proteomes" id="UP000295818"/>
    </source>
</evidence>
<dbReference type="InterPro" id="IPR025847">
    <property type="entry name" value="MEDS_domain"/>
</dbReference>
<comment type="caution">
    <text evidence="2">The sequence shown here is derived from an EMBL/GenBank/DDBJ whole genome shotgun (WGS) entry which is preliminary data.</text>
</comment>
<proteinExistence type="predicted"/>
<protein>
    <submittedName>
        <fullName evidence="2">DcmR-like sensory protein</fullName>
    </submittedName>
</protein>
<name>A0ABY2BG85_9ACTN</name>
<sequence>MSMMPSSVALGVPGVQIAPGDHICAFYPSLADRDEILVPYLKEGLKAGDKCVCVVDASDPEHVLAALGADVDLGPYLGQHQLEVQRSDETYLQGGAFSADAMLEFWNRSVGGAVAAGFGFARAVGEMTWALRQMPGVEELVGYEARLNRFLPRYPQVILCLYELDQFSGEVLVDVLKTHPKVLLGGMVLDNPYYLEPDEFLATRA</sequence>
<feature type="domain" description="MEDS" evidence="1">
    <location>
        <begin position="21"/>
        <end position="180"/>
    </location>
</feature>
<reference evidence="2 3" key="1">
    <citation type="journal article" date="2015" name="Stand. Genomic Sci.">
        <title>Genomic Encyclopedia of Bacterial and Archaeal Type Strains, Phase III: the genomes of soil and plant-associated and newly described type strains.</title>
        <authorList>
            <person name="Whitman W.B."/>
            <person name="Woyke T."/>
            <person name="Klenk H.P."/>
            <person name="Zhou Y."/>
            <person name="Lilburn T.G."/>
            <person name="Beck B.J."/>
            <person name="De Vos P."/>
            <person name="Vandamme P."/>
            <person name="Eisen J.A."/>
            <person name="Garrity G."/>
            <person name="Hugenholtz P."/>
            <person name="Kyrpides N.C."/>
        </authorList>
    </citation>
    <scope>NUCLEOTIDE SEQUENCE [LARGE SCALE GENOMIC DNA]</scope>
    <source>
        <strain evidence="2 3">VKM Ac-2538</strain>
    </source>
</reference>
<gene>
    <name evidence="2" type="ORF">EV644_11079</name>
</gene>
<evidence type="ECO:0000259" key="1">
    <source>
        <dbReference type="Pfam" id="PF14417"/>
    </source>
</evidence>
<dbReference type="EMBL" id="SLWM01000010">
    <property type="protein sequence ID" value="TCO19431.1"/>
    <property type="molecule type" value="Genomic_DNA"/>
</dbReference>